<dbReference type="Pfam" id="PF01420">
    <property type="entry name" value="Methylase_S"/>
    <property type="match status" value="1"/>
</dbReference>
<gene>
    <name evidence="5" type="ORF">EIMP300_77270</name>
</gene>
<evidence type="ECO:0000256" key="2">
    <source>
        <dbReference type="ARBA" id="ARBA00022747"/>
    </source>
</evidence>
<dbReference type="Proteomes" id="UP000467488">
    <property type="component" value="Chromosome"/>
</dbReference>
<dbReference type="AlphaFoldDB" id="A0A8S0G2M6"/>
<dbReference type="InterPro" id="IPR052021">
    <property type="entry name" value="Type-I_RS_S_subunit"/>
</dbReference>
<evidence type="ECO:0000313" key="5">
    <source>
        <dbReference type="EMBL" id="BBU86327.1"/>
    </source>
</evidence>
<dbReference type="GO" id="GO:0009307">
    <property type="term" value="P:DNA restriction-modification system"/>
    <property type="evidence" value="ECO:0007669"/>
    <property type="project" value="UniProtKB-KW"/>
</dbReference>
<dbReference type="InterPro" id="IPR000055">
    <property type="entry name" value="Restrct_endonuc_typeI_TRD"/>
</dbReference>
<evidence type="ECO:0000256" key="1">
    <source>
        <dbReference type="ARBA" id="ARBA00010923"/>
    </source>
</evidence>
<dbReference type="EMBL" id="AP022360">
    <property type="protein sequence ID" value="BBU86327.1"/>
    <property type="molecule type" value="Genomic_DNA"/>
</dbReference>
<evidence type="ECO:0000256" key="3">
    <source>
        <dbReference type="ARBA" id="ARBA00023125"/>
    </source>
</evidence>
<evidence type="ECO:0000313" key="6">
    <source>
        <dbReference type="Proteomes" id="UP000467488"/>
    </source>
</evidence>
<dbReference type="InterPro" id="IPR044946">
    <property type="entry name" value="Restrct_endonuc_typeI_TRD_sf"/>
</dbReference>
<keyword evidence="2" id="KW-0680">Restriction system</keyword>
<evidence type="ECO:0000259" key="4">
    <source>
        <dbReference type="Pfam" id="PF01420"/>
    </source>
</evidence>
<dbReference type="GO" id="GO:0003677">
    <property type="term" value="F:DNA binding"/>
    <property type="evidence" value="ECO:0007669"/>
    <property type="project" value="UniProtKB-KW"/>
</dbReference>
<name>A0A8S0G2M6_ECOLX</name>
<organism evidence="5 6">
    <name type="scientific">Escherichia coli</name>
    <dbReference type="NCBI Taxonomy" id="562"/>
    <lineage>
        <taxon>Bacteria</taxon>
        <taxon>Pseudomonadati</taxon>
        <taxon>Pseudomonadota</taxon>
        <taxon>Gammaproteobacteria</taxon>
        <taxon>Enterobacterales</taxon>
        <taxon>Enterobacteriaceae</taxon>
        <taxon>Escherichia</taxon>
    </lineage>
</organism>
<dbReference type="SUPFAM" id="SSF116734">
    <property type="entry name" value="DNA methylase specificity domain"/>
    <property type="match status" value="1"/>
</dbReference>
<protein>
    <recommendedName>
        <fullName evidence="4">Type I restriction modification DNA specificity domain-containing protein</fullName>
    </recommendedName>
</protein>
<keyword evidence="3" id="KW-0238">DNA-binding</keyword>
<reference evidence="5 6" key="1">
    <citation type="submission" date="2020-01" db="EMBL/GenBank/DDBJ databases">
        <title>Dynamics of blaIMP-6 dissemination in carbapenem resistant Enterobacteriacea isolated from regional surveillance in Osaka, Japan.</title>
        <authorList>
            <person name="Abe R."/>
            <person name="Akeda Y."/>
            <person name="Sugawara Y."/>
            <person name="Yamamoto N."/>
            <person name="Tomono K."/>
            <person name="Takeuchi D."/>
            <person name="Kawahara R."/>
            <person name="Hamada S."/>
        </authorList>
    </citation>
    <scope>NUCLEOTIDE SEQUENCE [LARGE SCALE GENOMIC DNA]</scope>
    <source>
        <strain evidence="5 6">E300</strain>
    </source>
</reference>
<dbReference type="PANTHER" id="PTHR30408">
    <property type="entry name" value="TYPE-1 RESTRICTION ENZYME ECOKI SPECIFICITY PROTEIN"/>
    <property type="match status" value="1"/>
</dbReference>
<sequence length="210" mass="24088">MKFNYLKIKDVCDFVGGSQPPKSQFIYVSKPGYVRLIQTRDYKTDAFPTYIPISSTKKFCDEFDIMIGRYGPPIFQICRGLKGAYNVALLKVIPKEGVSRDFLYYFLKQDSVFQYVDKLSARTGGQTGVDLVSLKEYPVRIPEEIECQEKLVTILSVIDSKKSPSTTASTRNWKRWRKHCMTTGLYSLISLMPTENRIKPPAGRWSITPR</sequence>
<feature type="domain" description="Type I restriction modification DNA specificity" evidence="4">
    <location>
        <begin position="4"/>
        <end position="160"/>
    </location>
</feature>
<proteinExistence type="inferred from homology"/>
<comment type="similarity">
    <text evidence="1">Belongs to the type-I restriction system S methylase family.</text>
</comment>
<dbReference type="PANTHER" id="PTHR30408:SF12">
    <property type="entry name" value="TYPE I RESTRICTION ENZYME MJAVIII SPECIFICITY SUBUNIT"/>
    <property type="match status" value="1"/>
</dbReference>
<dbReference type="REBASE" id="368902">
    <property type="entry name" value="S1.EcoE300ORF77240P"/>
</dbReference>
<accession>A0A8S0G2M6</accession>
<dbReference type="Gene3D" id="3.90.220.20">
    <property type="entry name" value="DNA methylase specificity domains"/>
    <property type="match status" value="1"/>
</dbReference>